<name>A0A151X4D6_9HYME</name>
<keyword evidence="4" id="KW-1185">Reference proteome</keyword>
<accession>A0A151X4D6</accession>
<feature type="chain" id="PRO_5007591660" evidence="2">
    <location>
        <begin position="25"/>
        <end position="207"/>
    </location>
</feature>
<keyword evidence="1" id="KW-0472">Membrane</keyword>
<sequence length="207" mass="23740">MSEIRIRIVVLWYVATYLTTRCLGEFPELHSHCASLKTETSFCMQTIDTIYQTMSQYEIYIRVYHKTYRLENFEDNFEKKDGLARGLIAFVSCVCVVGLAIRLQDFSKNGLILSNSVFDNKYPKILASHQTLQEIDTVVFELLRNKCSHYPLRQNLRKTIVIGDLITLRELVAQERSLSVFVLGIGGLYLCLRGSAVASKELWALRG</sequence>
<dbReference type="Proteomes" id="UP000075809">
    <property type="component" value="Unassembled WGS sequence"/>
</dbReference>
<keyword evidence="1" id="KW-0812">Transmembrane</keyword>
<organism evidence="3 4">
    <name type="scientific">Mycetomoellerius zeteki</name>
    <dbReference type="NCBI Taxonomy" id="64791"/>
    <lineage>
        <taxon>Eukaryota</taxon>
        <taxon>Metazoa</taxon>
        <taxon>Ecdysozoa</taxon>
        <taxon>Arthropoda</taxon>
        <taxon>Hexapoda</taxon>
        <taxon>Insecta</taxon>
        <taxon>Pterygota</taxon>
        <taxon>Neoptera</taxon>
        <taxon>Endopterygota</taxon>
        <taxon>Hymenoptera</taxon>
        <taxon>Apocrita</taxon>
        <taxon>Aculeata</taxon>
        <taxon>Formicoidea</taxon>
        <taxon>Formicidae</taxon>
        <taxon>Myrmicinae</taxon>
        <taxon>Mycetomoellerius</taxon>
    </lineage>
</organism>
<gene>
    <name evidence="3" type="ORF">ALC60_05856</name>
</gene>
<dbReference type="EMBL" id="KQ982548">
    <property type="protein sequence ID" value="KYQ55231.1"/>
    <property type="molecule type" value="Genomic_DNA"/>
</dbReference>
<dbReference type="AlphaFoldDB" id="A0A151X4D6"/>
<reference evidence="3 4" key="1">
    <citation type="submission" date="2015-09" db="EMBL/GenBank/DDBJ databases">
        <title>Trachymyrmex zeteki WGS genome.</title>
        <authorList>
            <person name="Nygaard S."/>
            <person name="Hu H."/>
            <person name="Boomsma J."/>
            <person name="Zhang G."/>
        </authorList>
    </citation>
    <scope>NUCLEOTIDE SEQUENCE [LARGE SCALE GENOMIC DNA]</scope>
    <source>
        <strain evidence="3">Tzet28-1</strain>
        <tissue evidence="3">Whole body</tissue>
    </source>
</reference>
<feature type="transmembrane region" description="Helical" evidence="1">
    <location>
        <begin position="82"/>
        <end position="101"/>
    </location>
</feature>
<protein>
    <submittedName>
        <fullName evidence="3">Uncharacterized protein</fullName>
    </submittedName>
</protein>
<keyword evidence="1" id="KW-1133">Transmembrane helix</keyword>
<proteinExistence type="predicted"/>
<evidence type="ECO:0000256" key="2">
    <source>
        <dbReference type="SAM" id="SignalP"/>
    </source>
</evidence>
<evidence type="ECO:0000313" key="4">
    <source>
        <dbReference type="Proteomes" id="UP000075809"/>
    </source>
</evidence>
<feature type="signal peptide" evidence="2">
    <location>
        <begin position="1"/>
        <end position="24"/>
    </location>
</feature>
<evidence type="ECO:0000256" key="1">
    <source>
        <dbReference type="SAM" id="Phobius"/>
    </source>
</evidence>
<keyword evidence="2" id="KW-0732">Signal</keyword>
<evidence type="ECO:0000313" key="3">
    <source>
        <dbReference type="EMBL" id="KYQ55231.1"/>
    </source>
</evidence>